<evidence type="ECO:0000256" key="1">
    <source>
        <dbReference type="SAM" id="Coils"/>
    </source>
</evidence>
<proteinExistence type="predicted"/>
<gene>
    <name evidence="2" type="ORF">ELQ35_07415</name>
</gene>
<dbReference type="EMBL" id="RYZZ01000007">
    <property type="protein sequence ID" value="RUQ30168.1"/>
    <property type="molecule type" value="Genomic_DNA"/>
</dbReference>
<dbReference type="AlphaFoldDB" id="A0A433HPA7"/>
<dbReference type="RefSeq" id="WP_126864190.1">
    <property type="nucleotide sequence ID" value="NZ_JAUSTX010000001.1"/>
</dbReference>
<protein>
    <submittedName>
        <fullName evidence="2">DUF5082 domain-containing protein</fullName>
    </submittedName>
</protein>
<comment type="caution">
    <text evidence="2">The sequence shown here is derived from an EMBL/GenBank/DDBJ whole genome shotgun (WGS) entry which is preliminary data.</text>
</comment>
<dbReference type="Proteomes" id="UP000267430">
    <property type="component" value="Unassembled WGS sequence"/>
</dbReference>
<sequence length="142" mass="16045">MDYSEVLHGIHAAISNASSDLDAKIERLKRAKSEIDREQNISLGEIKKIEEPNLENSWTGSRARGFDEAREKAYSVMKNIANDDYDGYKQKIESKITMLEVERNVLNIAGGIAHEADKLLAKGEEAVETLEHTISDLKRRLF</sequence>
<accession>A0A433HPA7</accession>
<evidence type="ECO:0000313" key="3">
    <source>
        <dbReference type="Proteomes" id="UP000267430"/>
    </source>
</evidence>
<dbReference type="OrthoDB" id="2857147at2"/>
<dbReference type="Pfam" id="PF16888">
    <property type="entry name" value="YwqH-like"/>
    <property type="match status" value="1"/>
</dbReference>
<name>A0A433HPA7_9BACI</name>
<organism evidence="2 3">
    <name type="scientific">Peribacillus cavernae</name>
    <dbReference type="NCBI Taxonomy" id="1674310"/>
    <lineage>
        <taxon>Bacteria</taxon>
        <taxon>Bacillati</taxon>
        <taxon>Bacillota</taxon>
        <taxon>Bacilli</taxon>
        <taxon>Bacillales</taxon>
        <taxon>Bacillaceae</taxon>
        <taxon>Peribacillus</taxon>
    </lineage>
</organism>
<dbReference type="InterPro" id="IPR031681">
    <property type="entry name" value="YwqH-like"/>
</dbReference>
<feature type="coiled-coil region" evidence="1">
    <location>
        <begin position="14"/>
        <end position="41"/>
    </location>
</feature>
<keyword evidence="1" id="KW-0175">Coiled coil</keyword>
<evidence type="ECO:0000313" key="2">
    <source>
        <dbReference type="EMBL" id="RUQ30168.1"/>
    </source>
</evidence>
<reference evidence="2 3" key="1">
    <citation type="submission" date="2018-12" db="EMBL/GenBank/DDBJ databases">
        <title>Bacillus chawlae sp. nov., Bacillus glennii sp. nov., and Bacillus saganii sp. nov. Isolated from the Vehicle Assembly Building at Kennedy Space Center where the Viking Spacecraft were Assembled.</title>
        <authorList>
            <person name="Seuylemezian A."/>
            <person name="Vaishampayan P."/>
        </authorList>
    </citation>
    <scope>NUCLEOTIDE SEQUENCE [LARGE SCALE GENOMIC DNA]</scope>
    <source>
        <strain evidence="2 3">L5</strain>
    </source>
</reference>
<keyword evidence="3" id="KW-1185">Reference proteome</keyword>